<evidence type="ECO:0008006" key="3">
    <source>
        <dbReference type="Google" id="ProtNLM"/>
    </source>
</evidence>
<keyword evidence="2" id="KW-1185">Reference proteome</keyword>
<organism evidence="1 2">
    <name type="scientific">Lacticaseibacillus rhamnosus (strain LMS2-1)</name>
    <dbReference type="NCBI Taxonomy" id="525361"/>
    <lineage>
        <taxon>Bacteria</taxon>
        <taxon>Bacillati</taxon>
        <taxon>Bacillota</taxon>
        <taxon>Bacilli</taxon>
        <taxon>Lactobacillales</taxon>
        <taxon>Lactobacillaceae</taxon>
        <taxon>Lacticaseibacillus</taxon>
    </lineage>
</organism>
<gene>
    <name evidence="1" type="ORF">HMPREF0539_3116</name>
</gene>
<evidence type="ECO:0000313" key="1">
    <source>
        <dbReference type="EMBL" id="EEN78744.1"/>
    </source>
</evidence>
<reference evidence="1" key="1">
    <citation type="submission" date="2009-01" db="EMBL/GenBank/DDBJ databases">
        <authorList>
            <person name="Qin X."/>
            <person name="Bachman B."/>
            <person name="Battles P."/>
            <person name="Bell A."/>
            <person name="Bess C."/>
            <person name="Bickham C."/>
            <person name="Chaboub L."/>
            <person name="Chen D."/>
            <person name="Coyle M."/>
            <person name="Deiros D.R."/>
            <person name="Dinh H."/>
            <person name="Forbes L."/>
            <person name="Fowler G."/>
            <person name="Francisco L."/>
            <person name="Fu Q."/>
            <person name="Gubbala S."/>
            <person name="Hale W."/>
            <person name="Han Y."/>
            <person name="Hemphill L."/>
            <person name="Highlander S.K."/>
            <person name="Hirani K."/>
            <person name="Hogues M."/>
            <person name="Jackson L."/>
            <person name="Jakkamsetti A."/>
            <person name="Javaid M."/>
            <person name="Jiang H."/>
            <person name="Korchina V."/>
            <person name="Kovar C."/>
            <person name="Lara F."/>
            <person name="Lee S."/>
            <person name="Mata R."/>
            <person name="Mathew T."/>
            <person name="Moen C."/>
            <person name="Morales K."/>
            <person name="Munidasa M."/>
            <person name="Nazareth L."/>
            <person name="Ngo R."/>
            <person name="Nguyen L."/>
            <person name="Okwuonu G."/>
            <person name="Ongeri F."/>
            <person name="Patil S."/>
            <person name="Petrosino J."/>
            <person name="Pham C."/>
            <person name="Pham P."/>
            <person name="Pu L.-L."/>
            <person name="Puazo M."/>
            <person name="Raj R."/>
            <person name="Reid J."/>
            <person name="Rouhana J."/>
            <person name="Saada N."/>
            <person name="Shang Y."/>
            <person name="Simmons D."/>
            <person name="Thornton R."/>
            <person name="Warren J."/>
            <person name="Weissenberger G."/>
            <person name="Zhang J."/>
            <person name="Zhang L."/>
            <person name="Zhou C."/>
            <person name="Zhu D."/>
            <person name="Muzny D."/>
            <person name="Worley K."/>
            <person name="Gibbs R."/>
        </authorList>
    </citation>
    <scope>NUCLEOTIDE SEQUENCE [LARGE SCALE GENOMIC DNA]</scope>
    <source>
        <strain evidence="1">LMS2-1</strain>
    </source>
</reference>
<evidence type="ECO:0000313" key="2">
    <source>
        <dbReference type="Proteomes" id="UP000004525"/>
    </source>
</evidence>
<proteinExistence type="predicted"/>
<accession>C2K1T1</accession>
<dbReference type="Proteomes" id="UP000004525">
    <property type="component" value="Unassembled WGS sequence"/>
</dbReference>
<sequence>MNWERKVKTSFLIQQKNIDRLDEMVNQLNAKSRSTLLDAIIENAYRDFQE</sequence>
<dbReference type="AlphaFoldDB" id="C2K1T1"/>
<protein>
    <recommendedName>
        <fullName evidence="3">CopG family transcriptional regulator</fullName>
    </recommendedName>
</protein>
<name>C2K1T1_LACRM</name>
<dbReference type="HOGENOM" id="CLU_3119213_0_0_9"/>
<comment type="caution">
    <text evidence="1">The sequence shown here is derived from an EMBL/GenBank/DDBJ whole genome shotgun (WGS) entry which is preliminary data.</text>
</comment>
<dbReference type="EMBL" id="ACIZ01000140">
    <property type="protein sequence ID" value="EEN78744.1"/>
    <property type="molecule type" value="Genomic_DNA"/>
</dbReference>